<dbReference type="STRING" id="639282.DEFDS_1663"/>
<dbReference type="eggNOG" id="COG1183">
    <property type="taxonomic scope" value="Bacteria"/>
</dbReference>
<evidence type="ECO:0000256" key="9">
    <source>
        <dbReference type="ARBA" id="ARBA00022989"/>
    </source>
</evidence>
<feature type="transmembrane region" description="Helical" evidence="16">
    <location>
        <begin position="31"/>
        <end position="48"/>
    </location>
</feature>
<evidence type="ECO:0000313" key="17">
    <source>
        <dbReference type="EMBL" id="BAI81119.1"/>
    </source>
</evidence>
<dbReference type="InterPro" id="IPR043130">
    <property type="entry name" value="CDP-OH_PTrfase_TM_dom"/>
</dbReference>
<feature type="transmembrane region" description="Helical" evidence="16">
    <location>
        <begin position="94"/>
        <end position="112"/>
    </location>
</feature>
<feature type="transmembrane region" description="Helical" evidence="16">
    <location>
        <begin position="156"/>
        <end position="175"/>
    </location>
</feature>
<feature type="transmembrane region" description="Helical" evidence="16">
    <location>
        <begin position="187"/>
        <end position="204"/>
    </location>
</feature>
<keyword evidence="11 16" id="KW-0472">Membrane</keyword>
<dbReference type="Proteomes" id="UP000001520">
    <property type="component" value="Chromosome"/>
</dbReference>
<evidence type="ECO:0000313" key="18">
    <source>
        <dbReference type="Proteomes" id="UP000001520"/>
    </source>
</evidence>
<dbReference type="KEGG" id="ddf:DEFDS_1663"/>
<dbReference type="HOGENOM" id="CLU_049944_2_0_0"/>
<accession>D3P8S9</accession>
<evidence type="ECO:0000256" key="7">
    <source>
        <dbReference type="ARBA" id="ARBA00022679"/>
    </source>
</evidence>
<evidence type="ECO:0000256" key="16">
    <source>
        <dbReference type="SAM" id="Phobius"/>
    </source>
</evidence>
<evidence type="ECO:0000256" key="5">
    <source>
        <dbReference type="ARBA" id="ARBA00017171"/>
    </source>
</evidence>
<organism evidence="17 18">
    <name type="scientific">Deferribacter desulfuricans (strain DSM 14783 / JCM 11476 / NBRC 101012 / SSM1)</name>
    <dbReference type="NCBI Taxonomy" id="639282"/>
    <lineage>
        <taxon>Bacteria</taxon>
        <taxon>Pseudomonadati</taxon>
        <taxon>Deferribacterota</taxon>
        <taxon>Deferribacteres</taxon>
        <taxon>Deferribacterales</taxon>
        <taxon>Deferribacteraceae</taxon>
        <taxon>Deferribacter</taxon>
    </lineage>
</organism>
<name>D3P8S9_DEFDS</name>
<keyword evidence="18" id="KW-1185">Reference proteome</keyword>
<evidence type="ECO:0000256" key="15">
    <source>
        <dbReference type="RuleBase" id="RU003750"/>
    </source>
</evidence>
<evidence type="ECO:0000256" key="2">
    <source>
        <dbReference type="ARBA" id="ARBA00004127"/>
    </source>
</evidence>
<evidence type="ECO:0000256" key="12">
    <source>
        <dbReference type="ARBA" id="ARBA00023209"/>
    </source>
</evidence>
<dbReference type="RefSeq" id="WP_013008365.1">
    <property type="nucleotide sequence ID" value="NC_013939.1"/>
</dbReference>
<evidence type="ECO:0000256" key="8">
    <source>
        <dbReference type="ARBA" id="ARBA00022692"/>
    </source>
</evidence>
<keyword evidence="9 16" id="KW-1133">Transmembrane helix</keyword>
<dbReference type="Gene3D" id="1.20.120.1760">
    <property type="match status" value="1"/>
</dbReference>
<dbReference type="PROSITE" id="PS00379">
    <property type="entry name" value="CDP_ALCOHOL_P_TRANSF"/>
    <property type="match status" value="1"/>
</dbReference>
<evidence type="ECO:0000256" key="4">
    <source>
        <dbReference type="ARBA" id="ARBA00013174"/>
    </source>
</evidence>
<dbReference type="GO" id="GO:0012505">
    <property type="term" value="C:endomembrane system"/>
    <property type="evidence" value="ECO:0007669"/>
    <property type="project" value="UniProtKB-SubCell"/>
</dbReference>
<dbReference type="PANTHER" id="PTHR14269:SF61">
    <property type="entry name" value="CDP-DIACYLGLYCEROL--SERINE O-PHOSPHATIDYLTRANSFERASE"/>
    <property type="match status" value="1"/>
</dbReference>
<evidence type="ECO:0000256" key="1">
    <source>
        <dbReference type="ARBA" id="ARBA00000287"/>
    </source>
</evidence>
<dbReference type="GO" id="GO:0003882">
    <property type="term" value="F:CDP-diacylglycerol-serine O-phosphatidyltransferase activity"/>
    <property type="evidence" value="ECO:0007669"/>
    <property type="project" value="UniProtKB-EC"/>
</dbReference>
<dbReference type="Pfam" id="PF01066">
    <property type="entry name" value="CDP-OH_P_transf"/>
    <property type="match status" value="1"/>
</dbReference>
<dbReference type="EMBL" id="AP011529">
    <property type="protein sequence ID" value="BAI81119.1"/>
    <property type="molecule type" value="Genomic_DNA"/>
</dbReference>
<keyword evidence="10" id="KW-0443">Lipid metabolism</keyword>
<dbReference type="InterPro" id="IPR004533">
    <property type="entry name" value="CDP-diaglyc--ser_O-PTrfase"/>
</dbReference>
<dbReference type="AlphaFoldDB" id="D3P8S9"/>
<sequence length="245" mass="27306">MIKKEYVLPNFITLMSMFSGFYSIIASVNGNFVLASYAILFAFIFDGLDGKVARMLHATSDFGIQMDSLSDLVAFGVAPALLVYNWVLTPYGRVGWMAAFLFVACGALRLARFNVMTKKIDNKYFVGLPIPAAAGVIASSVLFVKEIFGTPDGITIPLSFVLFIYLLAFLMVSNVKYFSFKKIELQCVKPFRLLVGFTLMIIVIGSYPEIFLFVFFTGYALSGLLLQLLKAFKHRTLEVEEGHIK</sequence>
<dbReference type="InterPro" id="IPR048254">
    <property type="entry name" value="CDP_ALCOHOL_P_TRANSF_CS"/>
</dbReference>
<evidence type="ECO:0000256" key="14">
    <source>
        <dbReference type="ARBA" id="ARBA00032361"/>
    </source>
</evidence>
<reference evidence="17 18" key="1">
    <citation type="journal article" date="2010" name="DNA Res.">
        <title>Bacterial lifestyle in a deep-sea hydrothermal vent chimney revealed by the genome sequence of the thermophilic bacterium Deferribacter desulfuricans SSM1.</title>
        <authorList>
            <person name="Takaki Y."/>
            <person name="Shimamura S."/>
            <person name="Nakagawa S."/>
            <person name="Fukuhara Y."/>
            <person name="Horikawa H."/>
            <person name="Ankai A."/>
            <person name="Harada T."/>
            <person name="Hosoyama A."/>
            <person name="Oguchi A."/>
            <person name="Fukui S."/>
            <person name="Fujita N."/>
            <person name="Takami H."/>
            <person name="Takai K."/>
        </authorList>
    </citation>
    <scope>NUCLEOTIDE SEQUENCE [LARGE SCALE GENOMIC DNA]</scope>
    <source>
        <strain evidence="18">DSM 14783 / JCM 11476 / NBRC 101012 / SSM1</strain>
    </source>
</reference>
<protein>
    <recommendedName>
        <fullName evidence="5">CDP-diacylglycerol--serine O-phosphatidyltransferase</fullName>
        <ecNumber evidence="4">2.7.8.8</ecNumber>
    </recommendedName>
    <alternativeName>
        <fullName evidence="14">Phosphatidylserine synthase</fullName>
    </alternativeName>
</protein>
<keyword evidence="12" id="KW-0594">Phospholipid biosynthesis</keyword>
<evidence type="ECO:0000256" key="6">
    <source>
        <dbReference type="ARBA" id="ARBA00022516"/>
    </source>
</evidence>
<keyword evidence="7 15" id="KW-0808">Transferase</keyword>
<dbReference type="EC" id="2.7.8.8" evidence="4"/>
<dbReference type="InterPro" id="IPR050324">
    <property type="entry name" value="CDP-alcohol_PTase-I"/>
</dbReference>
<dbReference type="PANTHER" id="PTHR14269">
    <property type="entry name" value="CDP-DIACYLGLYCEROL--GLYCEROL-3-PHOSPHATE 3-PHOSPHATIDYLTRANSFERASE-RELATED"/>
    <property type="match status" value="1"/>
</dbReference>
<keyword evidence="6" id="KW-0444">Lipid biosynthesis</keyword>
<evidence type="ECO:0000256" key="10">
    <source>
        <dbReference type="ARBA" id="ARBA00023098"/>
    </source>
</evidence>
<feature type="transmembrane region" description="Helical" evidence="16">
    <location>
        <begin position="124"/>
        <end position="144"/>
    </location>
</feature>
<dbReference type="GO" id="GO:0008654">
    <property type="term" value="P:phospholipid biosynthetic process"/>
    <property type="evidence" value="ECO:0007669"/>
    <property type="project" value="UniProtKB-KW"/>
</dbReference>
<proteinExistence type="inferred from homology"/>
<dbReference type="InterPro" id="IPR000462">
    <property type="entry name" value="CDP-OH_P_trans"/>
</dbReference>
<keyword evidence="13" id="KW-1208">Phospholipid metabolism</keyword>
<comment type="similarity">
    <text evidence="3 15">Belongs to the CDP-alcohol phosphatidyltransferase class-I family.</text>
</comment>
<keyword evidence="8 16" id="KW-0812">Transmembrane</keyword>
<comment type="subcellular location">
    <subcellularLocation>
        <location evidence="2">Endomembrane system</location>
        <topology evidence="2">Multi-pass membrane protein</topology>
    </subcellularLocation>
</comment>
<dbReference type="NCBIfam" id="TIGR00473">
    <property type="entry name" value="pssA"/>
    <property type="match status" value="1"/>
</dbReference>
<dbReference type="OrthoDB" id="9777147at2"/>
<evidence type="ECO:0000256" key="3">
    <source>
        <dbReference type="ARBA" id="ARBA00010441"/>
    </source>
</evidence>
<comment type="catalytic activity">
    <reaction evidence="1">
        <text>a CDP-1,2-diacyl-sn-glycerol + L-serine = a 1,2-diacyl-sn-glycero-3-phospho-L-serine + CMP + H(+)</text>
        <dbReference type="Rhea" id="RHEA:16913"/>
        <dbReference type="ChEBI" id="CHEBI:15378"/>
        <dbReference type="ChEBI" id="CHEBI:33384"/>
        <dbReference type="ChEBI" id="CHEBI:57262"/>
        <dbReference type="ChEBI" id="CHEBI:58332"/>
        <dbReference type="ChEBI" id="CHEBI:60377"/>
        <dbReference type="EC" id="2.7.8.8"/>
    </reaction>
</comment>
<evidence type="ECO:0000256" key="11">
    <source>
        <dbReference type="ARBA" id="ARBA00023136"/>
    </source>
</evidence>
<gene>
    <name evidence="17" type="ordered locus">DEFDS_1663</name>
</gene>
<dbReference type="GO" id="GO:0016020">
    <property type="term" value="C:membrane"/>
    <property type="evidence" value="ECO:0007669"/>
    <property type="project" value="InterPro"/>
</dbReference>
<evidence type="ECO:0000256" key="13">
    <source>
        <dbReference type="ARBA" id="ARBA00023264"/>
    </source>
</evidence>